<protein>
    <submittedName>
        <fullName evidence="2">Cytochrome P450</fullName>
    </submittedName>
</protein>
<comment type="caution">
    <text evidence="2">The sequence shown here is derived from an EMBL/GenBank/DDBJ whole genome shotgun (WGS) entry which is preliminary data.</text>
</comment>
<reference evidence="2 3" key="1">
    <citation type="journal article" date="2019" name="Int. J. Syst. Evol. Microbiol.">
        <title>The Global Catalogue of Microorganisms (GCM) 10K type strain sequencing project: providing services to taxonomists for standard genome sequencing and annotation.</title>
        <authorList>
            <consortium name="The Broad Institute Genomics Platform"/>
            <consortium name="The Broad Institute Genome Sequencing Center for Infectious Disease"/>
            <person name="Wu L."/>
            <person name="Ma J."/>
        </authorList>
    </citation>
    <scope>NUCLEOTIDE SEQUENCE [LARGE SCALE GENOMIC DNA]</scope>
    <source>
        <strain evidence="2 3">JCM 3325</strain>
    </source>
</reference>
<sequence>MMAVTIDLSGMDFWAQPYTERDKAFASLRAVGEPVFCPRPDAPGFYALTRYDQVVEASRNPQVFSSEPTSVSLDDPPPAARELMGSMISLDDPRHARLRRIVSRAFTRRMIRKAEDDVARLATDIVDSLVERGPCDFVTEVAMPMPLEIICSMMGIPASVHADVIEATNSLIQAIGDPEFVPPEGKDRGTLLVEQLTYLHALMGDLARHRRERPADDMVTALVTANVDGEALNDRDLGRFFTLLVVAGNETTRNALSHALALFTSHPGQRRLLLADLDQHLPDAVEEVVRHATPVNWMRRNVTRDVDLLGHSYRAGDRVVMFYVSANRDESVFADPYSFDITRSPNPHVGFGAPGPHFCLGAHLARREITVMLRELFTRLPDIHAAADPIRQATSFVNGIKSLPCAF</sequence>
<dbReference type="CDD" id="cd11033">
    <property type="entry name" value="CYP142-like"/>
    <property type="match status" value="1"/>
</dbReference>
<gene>
    <name evidence="2" type="ORF">GCM10010191_49950</name>
</gene>
<accession>A0ABN3JHI7</accession>
<organism evidence="2 3">
    <name type="scientific">Actinomadura vinacea</name>
    <dbReference type="NCBI Taxonomy" id="115336"/>
    <lineage>
        <taxon>Bacteria</taxon>
        <taxon>Bacillati</taxon>
        <taxon>Actinomycetota</taxon>
        <taxon>Actinomycetes</taxon>
        <taxon>Streptosporangiales</taxon>
        <taxon>Thermomonosporaceae</taxon>
        <taxon>Actinomadura</taxon>
    </lineage>
</organism>
<dbReference type="InterPro" id="IPR001128">
    <property type="entry name" value="Cyt_P450"/>
</dbReference>
<proteinExistence type="inferred from homology"/>
<dbReference type="Pfam" id="PF00067">
    <property type="entry name" value="p450"/>
    <property type="match status" value="1"/>
</dbReference>
<dbReference type="Gene3D" id="1.10.630.10">
    <property type="entry name" value="Cytochrome P450"/>
    <property type="match status" value="1"/>
</dbReference>
<dbReference type="Proteomes" id="UP001501231">
    <property type="component" value="Unassembled WGS sequence"/>
</dbReference>
<evidence type="ECO:0000313" key="3">
    <source>
        <dbReference type="Proteomes" id="UP001501231"/>
    </source>
</evidence>
<comment type="similarity">
    <text evidence="1">Belongs to the cytochrome P450 family.</text>
</comment>
<evidence type="ECO:0000313" key="2">
    <source>
        <dbReference type="EMBL" id="GAA2430393.1"/>
    </source>
</evidence>
<dbReference type="EMBL" id="BAAARW010000020">
    <property type="protein sequence ID" value="GAA2430393.1"/>
    <property type="molecule type" value="Genomic_DNA"/>
</dbReference>
<dbReference type="PANTHER" id="PTHR46696">
    <property type="entry name" value="P450, PUTATIVE (EUROFUNG)-RELATED"/>
    <property type="match status" value="1"/>
</dbReference>
<evidence type="ECO:0000256" key="1">
    <source>
        <dbReference type="ARBA" id="ARBA00010617"/>
    </source>
</evidence>
<dbReference type="InterPro" id="IPR002397">
    <property type="entry name" value="Cyt_P450_B"/>
</dbReference>
<dbReference type="PANTHER" id="PTHR46696:SF4">
    <property type="entry name" value="BIOTIN BIOSYNTHESIS CYTOCHROME P450"/>
    <property type="match status" value="1"/>
</dbReference>
<dbReference type="InterPro" id="IPR036396">
    <property type="entry name" value="Cyt_P450_sf"/>
</dbReference>
<keyword evidence="3" id="KW-1185">Reference proteome</keyword>
<dbReference type="PRINTS" id="PR00359">
    <property type="entry name" value="BP450"/>
</dbReference>
<dbReference type="SUPFAM" id="SSF48264">
    <property type="entry name" value="Cytochrome P450"/>
    <property type="match status" value="1"/>
</dbReference>
<name>A0ABN3JHI7_9ACTN</name>